<dbReference type="Pfam" id="PF00084">
    <property type="entry name" value="Sushi"/>
    <property type="match status" value="2"/>
</dbReference>
<sequence>MRDCRIPQIDDAEIHNRTYRHGDKLIVTCHEGFKIRYPDLYNMVSLCRDDGTWDNLPLCQGCLRPLASSNGYANISELQTSFPVGTVISYQCCPGYKLEGAERLECLHSLIWSTSPPRCLALEESNNLEALTRRKGFIFLDWLLTLWSSPPQGMCGGQEPLTAPLAPHVPIMVQSLAGLVSPLTGPDGHLKGDMTCPDAPSLWLWRLFLPCGASCPPWAVGHLLRSGLSGTGIRQPHTHVSKPRTDASLCEGVYALEGKALAASSKVRVVFSDVCALVLRVDASGARVPCS</sequence>
<gene>
    <name evidence="5" type="primary">LOC123391115</name>
</gene>
<proteinExistence type="predicted"/>
<organism evidence="4 5">
    <name type="scientific">Mustela putorius furo</name>
    <name type="common">European domestic ferret</name>
    <name type="synonym">Mustela furo</name>
    <dbReference type="NCBI Taxonomy" id="9669"/>
    <lineage>
        <taxon>Eukaryota</taxon>
        <taxon>Metazoa</taxon>
        <taxon>Chordata</taxon>
        <taxon>Craniata</taxon>
        <taxon>Vertebrata</taxon>
        <taxon>Euteleostomi</taxon>
        <taxon>Mammalia</taxon>
        <taxon>Eutheria</taxon>
        <taxon>Laurasiatheria</taxon>
        <taxon>Carnivora</taxon>
        <taxon>Caniformia</taxon>
        <taxon>Musteloidea</taxon>
        <taxon>Mustelidae</taxon>
        <taxon>Mustelinae</taxon>
        <taxon>Mustela</taxon>
    </lineage>
</organism>
<keyword evidence="2" id="KW-0768">Sushi</keyword>
<dbReference type="FunFam" id="2.10.70.10:FF:000140">
    <property type="entry name" value="Sushi domain-containing protein 4"/>
    <property type="match status" value="1"/>
</dbReference>
<dbReference type="PANTHER" id="PTHR47007:SF1">
    <property type="entry name" value="SUSHI DOMAIN-CONTAINING PROTEIN 4"/>
    <property type="match status" value="1"/>
</dbReference>
<protein>
    <submittedName>
        <fullName evidence="5">Sushi, von Willebrand factor type A, EGF and pentraxin domain-containing protein 1-like isoform X1</fullName>
    </submittedName>
</protein>
<dbReference type="Gene3D" id="2.10.70.10">
    <property type="entry name" value="Complement Module, domain 1"/>
    <property type="match status" value="2"/>
</dbReference>
<name>A0A8U0RXH6_MUSPF</name>
<evidence type="ECO:0000259" key="3">
    <source>
        <dbReference type="PROSITE" id="PS50923"/>
    </source>
</evidence>
<reference evidence="5" key="1">
    <citation type="submission" date="2025-08" db="UniProtKB">
        <authorList>
            <consortium name="RefSeq"/>
        </authorList>
    </citation>
    <scope>IDENTIFICATION</scope>
    <source>
        <tissue evidence="5">Brain</tissue>
    </source>
</reference>
<dbReference type="InterPro" id="IPR000436">
    <property type="entry name" value="Sushi_SCR_CCP_dom"/>
</dbReference>
<dbReference type="GO" id="GO:0045959">
    <property type="term" value="P:negative regulation of complement activation, classical pathway"/>
    <property type="evidence" value="ECO:0007669"/>
    <property type="project" value="TreeGrafter"/>
</dbReference>
<dbReference type="SMART" id="SM00032">
    <property type="entry name" value="CCP"/>
    <property type="match status" value="2"/>
</dbReference>
<comment type="caution">
    <text evidence="2">Lacks conserved residue(s) required for the propagation of feature annotation.</text>
</comment>
<accession>A0A8U0RXH6</accession>
<dbReference type="CDD" id="cd00033">
    <property type="entry name" value="CCP"/>
    <property type="match status" value="2"/>
</dbReference>
<dbReference type="OrthoDB" id="7487745at2759"/>
<dbReference type="GeneID" id="123391115"/>
<dbReference type="PROSITE" id="PS50923">
    <property type="entry name" value="SUSHI"/>
    <property type="match status" value="1"/>
</dbReference>
<evidence type="ECO:0000256" key="1">
    <source>
        <dbReference type="ARBA" id="ARBA00023157"/>
    </source>
</evidence>
<dbReference type="SUPFAM" id="SSF57535">
    <property type="entry name" value="Complement control module/SCR domain"/>
    <property type="match status" value="2"/>
</dbReference>
<keyword evidence="4" id="KW-1185">Reference proteome</keyword>
<dbReference type="InterPro" id="IPR035976">
    <property type="entry name" value="Sushi/SCR/CCP_sf"/>
</dbReference>
<feature type="domain" description="Sushi" evidence="3">
    <location>
        <begin position="60"/>
        <end position="121"/>
    </location>
</feature>
<dbReference type="InterPro" id="IPR042985">
    <property type="entry name" value="SUSD4"/>
</dbReference>
<dbReference type="Proteomes" id="UP000000715">
    <property type="component" value="Unplaced"/>
</dbReference>
<dbReference type="PANTHER" id="PTHR47007">
    <property type="entry name" value="SUSHI DOMAIN-CONTAINING PROTEIN 4"/>
    <property type="match status" value="1"/>
</dbReference>
<evidence type="ECO:0000313" key="4">
    <source>
        <dbReference type="Proteomes" id="UP000000715"/>
    </source>
</evidence>
<evidence type="ECO:0000256" key="2">
    <source>
        <dbReference type="PROSITE-ProRule" id="PRU00302"/>
    </source>
</evidence>
<dbReference type="GO" id="GO:0045957">
    <property type="term" value="P:negative regulation of complement activation, alternative pathway"/>
    <property type="evidence" value="ECO:0007669"/>
    <property type="project" value="TreeGrafter"/>
</dbReference>
<keyword evidence="1 2" id="KW-1015">Disulfide bond</keyword>
<dbReference type="RefSeq" id="XP_044932633.1">
    <property type="nucleotide sequence ID" value="XM_045076698.1"/>
</dbReference>
<feature type="disulfide bond" evidence="2">
    <location>
        <begin position="92"/>
        <end position="119"/>
    </location>
</feature>
<dbReference type="AlphaFoldDB" id="A0A8U0RXH6"/>
<evidence type="ECO:0000313" key="5">
    <source>
        <dbReference type="RefSeq" id="XP_044932633.1"/>
    </source>
</evidence>